<dbReference type="EMBL" id="JAACJM010000001">
    <property type="protein sequence ID" value="KAF5374985.1"/>
    <property type="molecule type" value="Genomic_DNA"/>
</dbReference>
<keyword evidence="2" id="KW-0812">Transmembrane</keyword>
<feature type="compositionally biased region" description="Acidic residues" evidence="1">
    <location>
        <begin position="75"/>
        <end position="88"/>
    </location>
</feature>
<keyword evidence="4" id="KW-1185">Reference proteome</keyword>
<evidence type="ECO:0000256" key="1">
    <source>
        <dbReference type="SAM" id="MobiDB-lite"/>
    </source>
</evidence>
<evidence type="ECO:0000256" key="2">
    <source>
        <dbReference type="SAM" id="Phobius"/>
    </source>
</evidence>
<dbReference type="AlphaFoldDB" id="A0A8H5H222"/>
<dbReference type="OrthoDB" id="3270770at2759"/>
<evidence type="ECO:0000313" key="4">
    <source>
        <dbReference type="Proteomes" id="UP000559256"/>
    </source>
</evidence>
<comment type="caution">
    <text evidence="3">The sequence shown here is derived from an EMBL/GenBank/DDBJ whole genome shotgun (WGS) entry which is preliminary data.</text>
</comment>
<keyword evidence="2" id="KW-0472">Membrane</keyword>
<gene>
    <name evidence="3" type="ORF">D9758_000520</name>
</gene>
<feature type="transmembrane region" description="Helical" evidence="2">
    <location>
        <begin position="117"/>
        <end position="140"/>
    </location>
</feature>
<feature type="region of interest" description="Disordered" evidence="1">
    <location>
        <begin position="75"/>
        <end position="101"/>
    </location>
</feature>
<protein>
    <submittedName>
        <fullName evidence="3">Uncharacterized protein</fullName>
    </submittedName>
</protein>
<name>A0A8H5H222_9AGAR</name>
<evidence type="ECO:0000313" key="3">
    <source>
        <dbReference type="EMBL" id="KAF5374985.1"/>
    </source>
</evidence>
<proteinExistence type="predicted"/>
<sequence>MSTSQTQLESSDEAFRKAAAELEAAMDQYQTVKREGGSDIKKHEENVARLMRAVGDTAADPVAQKYYYRKAEDFASGDDGETLTDLDMEEGRAGASANEARAARRRRRMKLGIWKDMCKGLAIVVFTPLIAAGILVYGVGHWKCFDLGYMERILKKMEGACATDGEREAEGEIRL</sequence>
<organism evidence="3 4">
    <name type="scientific">Tetrapyrgos nigripes</name>
    <dbReference type="NCBI Taxonomy" id="182062"/>
    <lineage>
        <taxon>Eukaryota</taxon>
        <taxon>Fungi</taxon>
        <taxon>Dikarya</taxon>
        <taxon>Basidiomycota</taxon>
        <taxon>Agaricomycotina</taxon>
        <taxon>Agaricomycetes</taxon>
        <taxon>Agaricomycetidae</taxon>
        <taxon>Agaricales</taxon>
        <taxon>Marasmiineae</taxon>
        <taxon>Marasmiaceae</taxon>
        <taxon>Tetrapyrgos</taxon>
    </lineage>
</organism>
<dbReference type="Proteomes" id="UP000559256">
    <property type="component" value="Unassembled WGS sequence"/>
</dbReference>
<reference evidence="3 4" key="1">
    <citation type="journal article" date="2020" name="ISME J.">
        <title>Uncovering the hidden diversity of litter-decomposition mechanisms in mushroom-forming fungi.</title>
        <authorList>
            <person name="Floudas D."/>
            <person name="Bentzer J."/>
            <person name="Ahren D."/>
            <person name="Johansson T."/>
            <person name="Persson P."/>
            <person name="Tunlid A."/>
        </authorList>
    </citation>
    <scope>NUCLEOTIDE SEQUENCE [LARGE SCALE GENOMIC DNA]</scope>
    <source>
        <strain evidence="3 4">CBS 291.85</strain>
    </source>
</reference>
<accession>A0A8H5H222</accession>
<keyword evidence="2" id="KW-1133">Transmembrane helix</keyword>